<feature type="transmembrane region" description="Helical" evidence="2">
    <location>
        <begin position="311"/>
        <end position="332"/>
    </location>
</feature>
<dbReference type="Pfam" id="PF19913">
    <property type="entry name" value="WCOB"/>
    <property type="match status" value="1"/>
</dbReference>
<dbReference type="PRINTS" id="PR02060">
    <property type="entry name" value="WOLFFAMILY"/>
</dbReference>
<reference evidence="6" key="1">
    <citation type="submission" date="2021-06" db="EMBL/GenBank/DDBJ databases">
        <authorList>
            <consortium name="Wellcome Sanger Institute Data Sharing"/>
        </authorList>
    </citation>
    <scope>NUCLEOTIDE SEQUENCE [LARGE SCALE GENOMIC DNA]</scope>
</reference>
<feature type="transmembrane region" description="Helical" evidence="2">
    <location>
        <begin position="404"/>
        <end position="421"/>
    </location>
</feature>
<gene>
    <name evidence="6" type="primary">WFS1</name>
    <name evidence="6" type="synonym">LOC114651843</name>
</gene>
<keyword evidence="7" id="KW-1185">Reference proteome</keyword>
<keyword evidence="2" id="KW-0812">Transmembrane</keyword>
<evidence type="ECO:0000313" key="7">
    <source>
        <dbReference type="Proteomes" id="UP000694620"/>
    </source>
</evidence>
<evidence type="ECO:0000256" key="2">
    <source>
        <dbReference type="SAM" id="Phobius"/>
    </source>
</evidence>
<dbReference type="Ensembl" id="ENSECRT00000001381.1">
    <property type="protein sequence ID" value="ENSECRP00000001358.1"/>
    <property type="gene ID" value="ENSECRG00000000949.1"/>
</dbReference>
<protein>
    <submittedName>
        <fullName evidence="6">Wolframin ER transmembrane glycoprotein</fullName>
    </submittedName>
</protein>
<name>A0A8C4RE99_ERPCA</name>
<dbReference type="Pfam" id="PF20023">
    <property type="entry name" value="WSLR"/>
    <property type="match status" value="2"/>
</dbReference>
<keyword evidence="2" id="KW-0472">Membrane</keyword>
<evidence type="ECO:0000256" key="1">
    <source>
        <dbReference type="SAM" id="MobiDB-lite"/>
    </source>
</evidence>
<feature type="transmembrane region" description="Helical" evidence="2">
    <location>
        <begin position="527"/>
        <end position="548"/>
    </location>
</feature>
<dbReference type="AlphaFoldDB" id="A0A8C4RE99"/>
<dbReference type="OrthoDB" id="5865303at2759"/>
<dbReference type="Pfam" id="PF19914">
    <property type="entry name" value="WEF-hand"/>
    <property type="match status" value="1"/>
</dbReference>
<evidence type="ECO:0000259" key="3">
    <source>
        <dbReference type="Pfam" id="PF19913"/>
    </source>
</evidence>
<feature type="domain" description="Wolframin OB-fold" evidence="3">
    <location>
        <begin position="769"/>
        <end position="887"/>
    </location>
</feature>
<feature type="transmembrane region" description="Helical" evidence="2">
    <location>
        <begin position="339"/>
        <end position="364"/>
    </location>
</feature>
<keyword evidence="2" id="KW-1133">Transmembrane helix</keyword>
<dbReference type="InterPro" id="IPR045461">
    <property type="entry name" value="Wolframin_OB_fold"/>
</dbReference>
<dbReference type="InterPro" id="IPR045400">
    <property type="entry name" value="Wolframin_Cys-rich"/>
</dbReference>
<evidence type="ECO:0000313" key="6">
    <source>
        <dbReference type="Ensembl" id="ENSECRP00000001358.1"/>
    </source>
</evidence>
<evidence type="ECO:0000259" key="4">
    <source>
        <dbReference type="Pfam" id="PF19914"/>
    </source>
</evidence>
<feature type="domain" description="Wolframin EF-hand" evidence="4">
    <location>
        <begin position="169"/>
        <end position="250"/>
    </location>
</feature>
<dbReference type="PRINTS" id="PR02061">
    <property type="entry name" value="WOLFRAMIN"/>
</dbReference>
<dbReference type="Pfam" id="PF20053">
    <property type="entry name" value="WC-rich"/>
    <property type="match status" value="1"/>
</dbReference>
<feature type="transmembrane region" description="Helical" evidence="2">
    <location>
        <begin position="632"/>
        <end position="651"/>
    </location>
</feature>
<dbReference type="InterPro" id="IPR045458">
    <property type="entry name" value="Wolframin_Sel1-like_rpt"/>
</dbReference>
<dbReference type="GO" id="GO:0055074">
    <property type="term" value="P:calcium ion homeostasis"/>
    <property type="evidence" value="ECO:0007669"/>
    <property type="project" value="InterPro"/>
</dbReference>
<dbReference type="Proteomes" id="UP000694620">
    <property type="component" value="Chromosome 5"/>
</dbReference>
<organism evidence="6 7">
    <name type="scientific">Erpetoichthys calabaricus</name>
    <name type="common">Rope fish</name>
    <name type="synonym">Calamoichthys calabaricus</name>
    <dbReference type="NCBI Taxonomy" id="27687"/>
    <lineage>
        <taxon>Eukaryota</taxon>
        <taxon>Metazoa</taxon>
        <taxon>Chordata</taxon>
        <taxon>Craniata</taxon>
        <taxon>Vertebrata</taxon>
        <taxon>Euteleostomi</taxon>
        <taxon>Actinopterygii</taxon>
        <taxon>Polypteriformes</taxon>
        <taxon>Polypteridae</taxon>
        <taxon>Erpetoichthys</taxon>
    </lineage>
</organism>
<evidence type="ECO:0000259" key="5">
    <source>
        <dbReference type="Pfam" id="PF20053"/>
    </source>
</evidence>
<feature type="transmembrane region" description="Helical" evidence="2">
    <location>
        <begin position="593"/>
        <end position="612"/>
    </location>
</feature>
<feature type="domain" description="Wolframin cysteine-rich" evidence="5">
    <location>
        <begin position="665"/>
        <end position="768"/>
    </location>
</feature>
<feature type="transmembrane region" description="Helical" evidence="2">
    <location>
        <begin position="492"/>
        <end position="515"/>
    </location>
</feature>
<dbReference type="InterPro" id="IPR026208">
    <property type="entry name" value="Wolframin"/>
</dbReference>
<dbReference type="GO" id="GO:0030968">
    <property type="term" value="P:endoplasmic reticulum unfolded protein response"/>
    <property type="evidence" value="ECO:0007669"/>
    <property type="project" value="TreeGrafter"/>
</dbReference>
<reference evidence="6" key="3">
    <citation type="submission" date="2025-09" db="UniProtKB">
        <authorList>
            <consortium name="Ensembl"/>
        </authorList>
    </citation>
    <scope>IDENTIFICATION</scope>
</reference>
<dbReference type="GeneTree" id="ENSGT00390000016928"/>
<dbReference type="PANTHER" id="PTHR13098:SF3">
    <property type="entry name" value="WOLFRAMIN"/>
    <property type="match status" value="1"/>
</dbReference>
<accession>A0A8C4RE99</accession>
<reference evidence="6" key="2">
    <citation type="submission" date="2025-08" db="UniProtKB">
        <authorList>
            <consortium name="Ensembl"/>
        </authorList>
    </citation>
    <scope>IDENTIFICATION</scope>
</reference>
<dbReference type="PANTHER" id="PTHR13098">
    <property type="entry name" value="WOLFRAMIN"/>
    <property type="match status" value="1"/>
</dbReference>
<feature type="compositionally biased region" description="Polar residues" evidence="1">
    <location>
        <begin position="1"/>
        <end position="14"/>
    </location>
</feature>
<proteinExistence type="predicted"/>
<feature type="transmembrane region" description="Helical" evidence="2">
    <location>
        <begin position="560"/>
        <end position="581"/>
    </location>
</feature>
<dbReference type="GO" id="GO:0005789">
    <property type="term" value="C:endoplasmic reticulum membrane"/>
    <property type="evidence" value="ECO:0007669"/>
    <property type="project" value="TreeGrafter"/>
</dbReference>
<sequence>MDTDLSSTDNQPSSSKPPPQLGRSQLNAFSGFASVARAAMQEEKMKGSSSTSNDMQFEPSDNINVPDDGEVPEGKEQEINFAEQEVKAKAGNMDAQLTMGKNYLKLAEEQDEELNNCNAVSWLLLAAKQGRREAVKLLRKCLTERKGITSENEEEVKKLCSESEFERTVRKAALVMYWRLNPKKKKKVAVSELLENVGQVSADDNRNESKPGPVPAKVQKERRMLERLVSSESSTFVALDDFVEITKKYAKGIIPTSLLMNDDDDDDDDDNNLQGKSPEDLPLNQKILKYPLHAIIEVKEHLIDIASKAGMHWLSTIIPTHHINALIFFFIISNLTIDFFAFVIPLVIFYLSFISMVICTLKVFQNSKAWANFRTLTDLLTRFEPTLDVEQAETNFGWNHLEPYIHFILSVFFVIFSFPIANREWIPCSELATIAIFFSIASYMSMSTSAEPYTRRAILIEIASALCGMMKDLPESLSLLRFFGKTFLTIPVGHFIVLNLSIPCILYMYLFYLFFRMAQLRNFKGTYCFLVPYMVCFMWCEFTVVLLQNSSSIGLIRTSVGYFLFLFALPILMLGIAVMMVIQFIKWFISLELIKIVVTLVLCAIPVVFRWWTKTNFSVVEMVKSLTRSSIVKLILVWISAIMLFCWIYVYRSEGMKVYNSTLTWQQYGFLCGPRAWKDSNMARTQILCSHLEGHRVTWTGRFKYVRITEIENSAESAINLLPLFIGDWMRCLYGEAYPVCDPQNVTIEEDELCKLKFLTKHECHLKRFDRYKFEINVGMPFNNKNGNKSLEEDDATKDIVLKASNEFKKVLLTLGQGSVVEFSTILEGRLGSKWPVFELKAIRCLNCMSKLVPVGRQFKIEYDWRNTVKHAFRFAFDFFFDPFLSAAVNA</sequence>
<feature type="compositionally biased region" description="Polar residues" evidence="1">
    <location>
        <begin position="47"/>
        <end position="63"/>
    </location>
</feature>
<feature type="region of interest" description="Disordered" evidence="1">
    <location>
        <begin position="1"/>
        <end position="28"/>
    </location>
</feature>
<dbReference type="InterPro" id="IPR045460">
    <property type="entry name" value="Wolframin_EF-hand"/>
</dbReference>
<dbReference type="InterPro" id="IPR026209">
    <property type="entry name" value="Wolframin_fam"/>
</dbReference>
<feature type="region of interest" description="Disordered" evidence="1">
    <location>
        <begin position="40"/>
        <end position="70"/>
    </location>
</feature>